<evidence type="ECO:0000256" key="4">
    <source>
        <dbReference type="ARBA" id="ARBA00005988"/>
    </source>
</evidence>
<dbReference type="InterPro" id="IPR000834">
    <property type="entry name" value="Peptidase_M14"/>
</dbReference>
<name>A0A7I8W4A6_9ANNE</name>
<comment type="subcellular location">
    <subcellularLocation>
        <location evidence="2">Membrane</location>
        <topology evidence="2">Multi-pass membrane protein</topology>
    </subcellularLocation>
</comment>
<evidence type="ECO:0000259" key="10">
    <source>
        <dbReference type="PROSITE" id="PS52035"/>
    </source>
</evidence>
<feature type="transmembrane region" description="Helical" evidence="9">
    <location>
        <begin position="94"/>
        <end position="120"/>
    </location>
</feature>
<evidence type="ECO:0000256" key="5">
    <source>
        <dbReference type="ARBA" id="ARBA00022692"/>
    </source>
</evidence>
<evidence type="ECO:0000313" key="11">
    <source>
        <dbReference type="EMBL" id="CAD5123335.1"/>
    </source>
</evidence>
<evidence type="ECO:0000256" key="3">
    <source>
        <dbReference type="ARBA" id="ARBA00005787"/>
    </source>
</evidence>
<protein>
    <submittedName>
        <fullName evidence="11">DgyrCDS11691</fullName>
    </submittedName>
</protein>
<evidence type="ECO:0000256" key="6">
    <source>
        <dbReference type="ARBA" id="ARBA00022989"/>
    </source>
</evidence>
<dbReference type="OrthoDB" id="3626597at2759"/>
<comment type="caution">
    <text evidence="11">The sequence shown here is derived from an EMBL/GenBank/DDBJ whole genome shotgun (WGS) entry which is preliminary data.</text>
</comment>
<dbReference type="Proteomes" id="UP000549394">
    <property type="component" value="Unassembled WGS sequence"/>
</dbReference>
<dbReference type="Gene3D" id="3.40.630.10">
    <property type="entry name" value="Zn peptidases"/>
    <property type="match status" value="1"/>
</dbReference>
<sequence length="495" mass="57530">MALKRSKREIAVFLTNISTLSVGMILLCVAFGTDHWFTADLRDKNYTSTDEYYGSMYCGIFEGEMFRKTEHLGDRQTKLDVRDFISRNQLRRPYWAATISFLSVTLVVSCVTVGLVFLNIATKPVETYFGTLGLIFWFGVCLLSCVLAMSFWAAFHHVEIKENILNHLTPPWVVQKSYFALSLDVLQRKEVYYPDYTIYHNVSKIAEKMHHLSLEGNLIKPVPGYFSLDKKSQQVFHITEHNYKSNRKVNILLSSGEHAREFFPVEYTMSMIEQLIREKKYLLRYVNLFVIVLSNPDGREFVEKNKNYCWRGNRRGVDLNRNFDWNYGGIGSSDNPKDEEYRGEHILSEPEALVYLDLINQINFDFFISLHSGIRQIYVPFSDTFSKTFNRKPGNIESMLDLAKQLSQSTKYDYKYGQAYNLNFYTADGTIFDYMAGKKNIPFSLAIELWGNGIGECFDLFNPPSGKLKEEINALKPLFWKLVNYAINWKKKQLN</sequence>
<dbReference type="GO" id="GO:0008270">
    <property type="term" value="F:zinc ion binding"/>
    <property type="evidence" value="ECO:0007669"/>
    <property type="project" value="InterPro"/>
</dbReference>
<feature type="transmembrane region" description="Helical" evidence="9">
    <location>
        <begin position="132"/>
        <end position="155"/>
    </location>
</feature>
<dbReference type="PANTHER" id="PTHR11705:SF119">
    <property type="entry name" value="OS02G0119300 PROTEIN"/>
    <property type="match status" value="1"/>
</dbReference>
<evidence type="ECO:0000313" key="12">
    <source>
        <dbReference type="Proteomes" id="UP000549394"/>
    </source>
</evidence>
<dbReference type="InterPro" id="IPR026748">
    <property type="entry name" value="Clarin"/>
</dbReference>
<gene>
    <name evidence="11" type="ORF">DGYR_LOCUS11022</name>
</gene>
<dbReference type="SUPFAM" id="SSF53187">
    <property type="entry name" value="Zn-dependent exopeptidases"/>
    <property type="match status" value="1"/>
</dbReference>
<reference evidence="11 12" key="1">
    <citation type="submission" date="2020-08" db="EMBL/GenBank/DDBJ databases">
        <authorList>
            <person name="Hejnol A."/>
        </authorList>
    </citation>
    <scope>NUCLEOTIDE SEQUENCE [LARGE SCALE GENOMIC DNA]</scope>
</reference>
<proteinExistence type="inferred from homology"/>
<feature type="transmembrane region" description="Helical" evidence="9">
    <location>
        <begin position="12"/>
        <end position="32"/>
    </location>
</feature>
<dbReference type="PANTHER" id="PTHR11705">
    <property type="entry name" value="PROTEASE FAMILY M14 CARBOXYPEPTIDASE A,B"/>
    <property type="match status" value="1"/>
</dbReference>
<dbReference type="Pfam" id="PF00246">
    <property type="entry name" value="Peptidase_M14"/>
    <property type="match status" value="1"/>
</dbReference>
<feature type="domain" description="Peptidase M14" evidence="10">
    <location>
        <begin position="198"/>
        <end position="486"/>
    </location>
</feature>
<evidence type="ECO:0000256" key="9">
    <source>
        <dbReference type="SAM" id="Phobius"/>
    </source>
</evidence>
<evidence type="ECO:0000256" key="1">
    <source>
        <dbReference type="ARBA" id="ARBA00001947"/>
    </source>
</evidence>
<dbReference type="AlphaFoldDB" id="A0A7I8W4A6"/>
<dbReference type="Pfam" id="PF25807">
    <property type="entry name" value="Clarin-2"/>
    <property type="match status" value="1"/>
</dbReference>
<accession>A0A7I8W4A6</accession>
<dbReference type="SMART" id="SM00631">
    <property type="entry name" value="Zn_pept"/>
    <property type="match status" value="1"/>
</dbReference>
<keyword evidence="6 9" id="KW-1133">Transmembrane helix</keyword>
<dbReference type="PROSITE" id="PS52035">
    <property type="entry name" value="PEPTIDASE_M14"/>
    <property type="match status" value="1"/>
</dbReference>
<comment type="similarity">
    <text evidence="4 8">Belongs to the peptidase M14 family.</text>
</comment>
<dbReference type="GO" id="GO:0005615">
    <property type="term" value="C:extracellular space"/>
    <property type="evidence" value="ECO:0007669"/>
    <property type="project" value="TreeGrafter"/>
</dbReference>
<dbReference type="EMBL" id="CAJFCJ010000019">
    <property type="protein sequence ID" value="CAD5123335.1"/>
    <property type="molecule type" value="Genomic_DNA"/>
</dbReference>
<evidence type="ECO:0000256" key="2">
    <source>
        <dbReference type="ARBA" id="ARBA00004141"/>
    </source>
</evidence>
<dbReference type="GO" id="GO:0006508">
    <property type="term" value="P:proteolysis"/>
    <property type="evidence" value="ECO:0007669"/>
    <property type="project" value="InterPro"/>
</dbReference>
<keyword evidence="7 9" id="KW-0472">Membrane</keyword>
<feature type="active site" description="Proton donor/acceptor" evidence="8">
    <location>
        <position position="448"/>
    </location>
</feature>
<comment type="cofactor">
    <cofactor evidence="1">
        <name>Zn(2+)</name>
        <dbReference type="ChEBI" id="CHEBI:29105"/>
    </cofactor>
</comment>
<keyword evidence="5 9" id="KW-0812">Transmembrane</keyword>
<dbReference type="Gene3D" id="1.20.140.150">
    <property type="match status" value="1"/>
</dbReference>
<comment type="similarity">
    <text evidence="3">Belongs to the clarin family.</text>
</comment>
<evidence type="ECO:0000256" key="7">
    <source>
        <dbReference type="ARBA" id="ARBA00023136"/>
    </source>
</evidence>
<organism evidence="11 12">
    <name type="scientific">Dimorphilus gyrociliatus</name>
    <dbReference type="NCBI Taxonomy" id="2664684"/>
    <lineage>
        <taxon>Eukaryota</taxon>
        <taxon>Metazoa</taxon>
        <taxon>Spiralia</taxon>
        <taxon>Lophotrochozoa</taxon>
        <taxon>Annelida</taxon>
        <taxon>Polychaeta</taxon>
        <taxon>Polychaeta incertae sedis</taxon>
        <taxon>Dinophilidae</taxon>
        <taxon>Dimorphilus</taxon>
    </lineage>
</organism>
<keyword evidence="12" id="KW-1185">Reference proteome</keyword>
<evidence type="ECO:0000256" key="8">
    <source>
        <dbReference type="PROSITE-ProRule" id="PRU01379"/>
    </source>
</evidence>
<dbReference type="GO" id="GO:0004181">
    <property type="term" value="F:metallocarboxypeptidase activity"/>
    <property type="evidence" value="ECO:0007669"/>
    <property type="project" value="InterPro"/>
</dbReference>